<gene>
    <name evidence="1" type="ORF">F2Q68_00038051</name>
</gene>
<dbReference type="EMBL" id="QGKW02001988">
    <property type="protein sequence ID" value="KAF2553236.1"/>
    <property type="molecule type" value="Genomic_DNA"/>
</dbReference>
<dbReference type="AlphaFoldDB" id="A0A8S9H8E0"/>
<reference evidence="1" key="1">
    <citation type="submission" date="2019-12" db="EMBL/GenBank/DDBJ databases">
        <title>Genome sequencing and annotation of Brassica cretica.</title>
        <authorList>
            <person name="Studholme D.J."/>
            <person name="Sarris P.F."/>
        </authorList>
    </citation>
    <scope>NUCLEOTIDE SEQUENCE</scope>
    <source>
        <strain evidence="1">PFS-001/15</strain>
        <tissue evidence="1">Leaf</tissue>
    </source>
</reference>
<sequence length="110" mass="12420">MKIELEEIFHGLSFASSLEIGRGLIETCILSISDLLLHRRTKPYKIQVFVCNQPYDSEPKTREEEEGGITHTNLNLVKEEGRAFQKVRIGEAIYNPISGAELSAEESDKL</sequence>
<organism evidence="1 2">
    <name type="scientific">Brassica cretica</name>
    <name type="common">Mustard</name>
    <dbReference type="NCBI Taxonomy" id="69181"/>
    <lineage>
        <taxon>Eukaryota</taxon>
        <taxon>Viridiplantae</taxon>
        <taxon>Streptophyta</taxon>
        <taxon>Embryophyta</taxon>
        <taxon>Tracheophyta</taxon>
        <taxon>Spermatophyta</taxon>
        <taxon>Magnoliopsida</taxon>
        <taxon>eudicotyledons</taxon>
        <taxon>Gunneridae</taxon>
        <taxon>Pentapetalae</taxon>
        <taxon>rosids</taxon>
        <taxon>malvids</taxon>
        <taxon>Brassicales</taxon>
        <taxon>Brassicaceae</taxon>
        <taxon>Brassiceae</taxon>
        <taxon>Brassica</taxon>
    </lineage>
</organism>
<evidence type="ECO:0000313" key="2">
    <source>
        <dbReference type="Proteomes" id="UP000712281"/>
    </source>
</evidence>
<proteinExistence type="predicted"/>
<name>A0A8S9H8E0_BRACR</name>
<dbReference type="Proteomes" id="UP000712281">
    <property type="component" value="Unassembled WGS sequence"/>
</dbReference>
<evidence type="ECO:0000313" key="1">
    <source>
        <dbReference type="EMBL" id="KAF2553236.1"/>
    </source>
</evidence>
<comment type="caution">
    <text evidence="1">The sequence shown here is derived from an EMBL/GenBank/DDBJ whole genome shotgun (WGS) entry which is preliminary data.</text>
</comment>
<accession>A0A8S9H8E0</accession>
<protein>
    <submittedName>
        <fullName evidence="1">Uncharacterized protein</fullName>
    </submittedName>
</protein>